<dbReference type="Proteomes" id="UP000462212">
    <property type="component" value="Unassembled WGS sequence"/>
</dbReference>
<evidence type="ECO:0000313" key="4">
    <source>
        <dbReference type="Proteomes" id="UP000462212"/>
    </source>
</evidence>
<dbReference type="OrthoDB" id="3539700at2759"/>
<proteinExistence type="predicted"/>
<dbReference type="Pfam" id="PF00651">
    <property type="entry name" value="BTB"/>
    <property type="match status" value="1"/>
</dbReference>
<comment type="caution">
    <text evidence="3">The sequence shown here is derived from an EMBL/GenBank/DDBJ whole genome shotgun (WGS) entry which is preliminary data.</text>
</comment>
<keyword evidence="4" id="KW-1185">Reference proteome</keyword>
<dbReference type="Gene3D" id="3.30.710.10">
    <property type="entry name" value="Potassium Channel Kv1.1, Chain A"/>
    <property type="match status" value="1"/>
</dbReference>
<dbReference type="SUPFAM" id="SSF54695">
    <property type="entry name" value="POZ domain"/>
    <property type="match status" value="1"/>
</dbReference>
<accession>A0A8H8RAC9</accession>
<sequence>MPPKAASKKRPRAESSAADTKPAPFISLSPGLKPDTRLRVFEQEFHVHSTILKLHSNYFRRFLDSPDKTGALASPLFQYEYVSVVDEDRTWALYPIQKVEHSDNLLPNS</sequence>
<dbReference type="InterPro" id="IPR000210">
    <property type="entry name" value="BTB/POZ_dom"/>
</dbReference>
<evidence type="ECO:0000313" key="3">
    <source>
        <dbReference type="EMBL" id="TVY31530.1"/>
    </source>
</evidence>
<name>A0A8H8RAC9_9HELO</name>
<reference evidence="3 4" key="1">
    <citation type="submission" date="2018-05" db="EMBL/GenBank/DDBJ databases">
        <title>Genome sequencing and assembly of the regulated plant pathogen Lachnellula willkommii and related sister species for the development of diagnostic species identification markers.</title>
        <authorList>
            <person name="Giroux E."/>
            <person name="Bilodeau G."/>
        </authorList>
    </citation>
    <scope>NUCLEOTIDE SEQUENCE [LARGE SCALE GENOMIC DNA]</scope>
    <source>
        <strain evidence="3 4">CBS 197.66</strain>
    </source>
</reference>
<feature type="region of interest" description="Disordered" evidence="1">
    <location>
        <begin position="1"/>
        <end position="26"/>
    </location>
</feature>
<gene>
    <name evidence="3" type="ORF">LSUB1_G008456</name>
</gene>
<evidence type="ECO:0000256" key="1">
    <source>
        <dbReference type="SAM" id="MobiDB-lite"/>
    </source>
</evidence>
<protein>
    <recommendedName>
        <fullName evidence="2">BTB domain-containing protein</fullName>
    </recommendedName>
</protein>
<feature type="domain" description="BTB" evidence="2">
    <location>
        <begin position="34"/>
        <end position="65"/>
    </location>
</feature>
<feature type="compositionally biased region" description="Basic residues" evidence="1">
    <location>
        <begin position="1"/>
        <end position="11"/>
    </location>
</feature>
<dbReference type="InterPro" id="IPR011333">
    <property type="entry name" value="SKP1/BTB/POZ_sf"/>
</dbReference>
<dbReference type="PROSITE" id="PS50097">
    <property type="entry name" value="BTB"/>
    <property type="match status" value="1"/>
</dbReference>
<evidence type="ECO:0000259" key="2">
    <source>
        <dbReference type="PROSITE" id="PS50097"/>
    </source>
</evidence>
<dbReference type="AlphaFoldDB" id="A0A8H8RAC9"/>
<organism evidence="3 4">
    <name type="scientific">Lachnellula subtilissima</name>
    <dbReference type="NCBI Taxonomy" id="602034"/>
    <lineage>
        <taxon>Eukaryota</taxon>
        <taxon>Fungi</taxon>
        <taxon>Dikarya</taxon>
        <taxon>Ascomycota</taxon>
        <taxon>Pezizomycotina</taxon>
        <taxon>Leotiomycetes</taxon>
        <taxon>Helotiales</taxon>
        <taxon>Lachnaceae</taxon>
        <taxon>Lachnellula</taxon>
    </lineage>
</organism>
<dbReference type="EMBL" id="QGMJ01001440">
    <property type="protein sequence ID" value="TVY31530.1"/>
    <property type="molecule type" value="Genomic_DNA"/>
</dbReference>